<keyword evidence="1" id="KW-0547">Nucleotide-binding</keyword>
<keyword evidence="2" id="KW-0342">GTP-binding</keyword>
<gene>
    <name evidence="5" type="ORF">MANT1106_LOCUS8252</name>
</gene>
<dbReference type="AlphaFoldDB" id="A0A7S0SGR4"/>
<accession>A0A7S0SGR4</accession>
<proteinExistence type="predicted"/>
<feature type="domain" description="AIG1-type G" evidence="4">
    <location>
        <begin position="91"/>
        <end position="312"/>
    </location>
</feature>
<dbReference type="GO" id="GO:0005525">
    <property type="term" value="F:GTP binding"/>
    <property type="evidence" value="ECO:0007669"/>
    <property type="project" value="UniProtKB-KW"/>
</dbReference>
<protein>
    <recommendedName>
        <fullName evidence="4">AIG1-type G domain-containing protein</fullName>
    </recommendedName>
</protein>
<dbReference type="Pfam" id="PF04548">
    <property type="entry name" value="AIG1"/>
    <property type="match status" value="1"/>
</dbReference>
<name>A0A7S0SGR4_9CHLO</name>
<dbReference type="EMBL" id="HBFC01014065">
    <property type="protein sequence ID" value="CAD8705569.1"/>
    <property type="molecule type" value="Transcribed_RNA"/>
</dbReference>
<evidence type="ECO:0000256" key="1">
    <source>
        <dbReference type="ARBA" id="ARBA00022741"/>
    </source>
</evidence>
<sequence length="353" mass="37962">MAAPQEEYDEEEEYEEVSEDDEEYEDDGEDDTAPVVTPAAAAAAAAAAAGPAAAGASPVVGPKEWVGLQSLPAATQQALVEVLGKLRTKDMTEMTVVFVGKQGSGKSSTLNSVLNERVAASAPFQPESLRPLLAGRTAAGFTLNLLDTPGLLEGDQVSARGLASVKLALKDREVHAVVYMDRLDSWRVDNSDRAIFAALAETFGMGIWDRTVLGFSHGQLTPPNGMAYPDFVKGRVNEVRSAIRKTLKAPKLALPHVIVENGSRCATNAGGEKVLPDAERTVWLTQFVATMVDMASTMAPMAYDAEKKYSTHNPNKRGRWLILPLLALQTLFLRPFITNLIRNDIKAGKAGRV</sequence>
<dbReference type="PROSITE" id="PS51720">
    <property type="entry name" value="G_AIG1"/>
    <property type="match status" value="1"/>
</dbReference>
<evidence type="ECO:0000313" key="5">
    <source>
        <dbReference type="EMBL" id="CAD8705569.1"/>
    </source>
</evidence>
<dbReference type="InterPro" id="IPR006703">
    <property type="entry name" value="G_AIG1"/>
</dbReference>
<dbReference type="PANTHER" id="PTHR10903">
    <property type="entry name" value="GTPASE, IMAP FAMILY MEMBER-RELATED"/>
    <property type="match status" value="1"/>
</dbReference>
<dbReference type="SUPFAM" id="SSF52540">
    <property type="entry name" value="P-loop containing nucleoside triphosphate hydrolases"/>
    <property type="match status" value="1"/>
</dbReference>
<feature type="region of interest" description="Disordered" evidence="3">
    <location>
        <begin position="1"/>
        <end position="38"/>
    </location>
</feature>
<dbReference type="InterPro" id="IPR027417">
    <property type="entry name" value="P-loop_NTPase"/>
</dbReference>
<evidence type="ECO:0000256" key="2">
    <source>
        <dbReference type="ARBA" id="ARBA00023134"/>
    </source>
</evidence>
<evidence type="ECO:0000256" key="3">
    <source>
        <dbReference type="SAM" id="MobiDB-lite"/>
    </source>
</evidence>
<feature type="compositionally biased region" description="Acidic residues" evidence="3">
    <location>
        <begin position="1"/>
        <end position="32"/>
    </location>
</feature>
<evidence type="ECO:0000259" key="4">
    <source>
        <dbReference type="PROSITE" id="PS51720"/>
    </source>
</evidence>
<dbReference type="PANTHER" id="PTHR10903:SF149">
    <property type="entry name" value="TRANSLOCASE OF CHLOROPLAST 33, CHLOROPLASTIC"/>
    <property type="match status" value="1"/>
</dbReference>
<organism evidence="5">
    <name type="scientific">Mantoniella antarctica</name>
    <dbReference type="NCBI Taxonomy" id="81844"/>
    <lineage>
        <taxon>Eukaryota</taxon>
        <taxon>Viridiplantae</taxon>
        <taxon>Chlorophyta</taxon>
        <taxon>Mamiellophyceae</taxon>
        <taxon>Mamiellales</taxon>
        <taxon>Mamiellaceae</taxon>
        <taxon>Mantoniella</taxon>
    </lineage>
</organism>
<reference evidence="5" key="1">
    <citation type="submission" date="2021-01" db="EMBL/GenBank/DDBJ databases">
        <authorList>
            <person name="Corre E."/>
            <person name="Pelletier E."/>
            <person name="Niang G."/>
            <person name="Scheremetjew M."/>
            <person name="Finn R."/>
            <person name="Kale V."/>
            <person name="Holt S."/>
            <person name="Cochrane G."/>
            <person name="Meng A."/>
            <person name="Brown T."/>
            <person name="Cohen L."/>
        </authorList>
    </citation>
    <scope>NUCLEOTIDE SEQUENCE</scope>
    <source>
        <strain evidence="5">SL-175</strain>
    </source>
</reference>
<dbReference type="Gene3D" id="3.40.50.300">
    <property type="entry name" value="P-loop containing nucleotide triphosphate hydrolases"/>
    <property type="match status" value="1"/>
</dbReference>
<dbReference type="InterPro" id="IPR045058">
    <property type="entry name" value="GIMA/IAN/Toc"/>
</dbReference>